<gene>
    <name evidence="3 5" type="primary">HAUS6</name>
</gene>
<dbReference type="Proteomes" id="UP000002281">
    <property type="component" value="Chromosome 23"/>
</dbReference>
<dbReference type="PaxDb" id="9796-ENSECAP00000024667"/>
<keyword evidence="4" id="KW-1185">Reference proteome</keyword>
<dbReference type="GeneTree" id="ENSGT00390000008250"/>
<organism evidence="3 4">
    <name type="scientific">Equus caballus</name>
    <name type="common">Horse</name>
    <dbReference type="NCBI Taxonomy" id="9796"/>
    <lineage>
        <taxon>Eukaryota</taxon>
        <taxon>Metazoa</taxon>
        <taxon>Chordata</taxon>
        <taxon>Craniata</taxon>
        <taxon>Vertebrata</taxon>
        <taxon>Euteleostomi</taxon>
        <taxon>Mammalia</taxon>
        <taxon>Eutheria</taxon>
        <taxon>Laurasiatheria</taxon>
        <taxon>Perissodactyla</taxon>
        <taxon>Equidae</taxon>
        <taxon>Equus</taxon>
    </lineage>
</organism>
<dbReference type="GO" id="GO:0008017">
    <property type="term" value="F:microtubule binding"/>
    <property type="evidence" value="ECO:0000318"/>
    <property type="project" value="GO_Central"/>
</dbReference>
<feature type="region of interest" description="Disordered" evidence="1">
    <location>
        <begin position="930"/>
        <end position="952"/>
    </location>
</feature>
<accession>A0A3Q2GVA8</accession>
<dbReference type="InParanoid" id="A0A3Q2GVA8"/>
<dbReference type="Bgee" id="ENSECAG00000014686">
    <property type="expression patterns" value="Expressed in inner cell mass and 23 other cell types or tissues"/>
</dbReference>
<feature type="region of interest" description="Disordered" evidence="1">
    <location>
        <begin position="577"/>
        <end position="609"/>
    </location>
</feature>
<feature type="domain" description="HAUS augmin-like complex subunit 6 N-terminal" evidence="2">
    <location>
        <begin position="205"/>
        <end position="314"/>
    </location>
</feature>
<protein>
    <submittedName>
        <fullName evidence="3">HAUS augmin like complex subunit 6</fullName>
    </submittedName>
</protein>
<dbReference type="Pfam" id="PF14661">
    <property type="entry name" value="HAUS6_N"/>
    <property type="match status" value="2"/>
</dbReference>
<reference evidence="3 4" key="1">
    <citation type="journal article" date="2009" name="Science">
        <title>Genome sequence, comparative analysis, and population genetics of the domestic horse.</title>
        <authorList>
            <consortium name="Broad Institute Genome Sequencing Platform"/>
            <consortium name="Broad Institute Whole Genome Assembly Team"/>
            <person name="Wade C.M."/>
            <person name="Giulotto E."/>
            <person name="Sigurdsson S."/>
            <person name="Zoli M."/>
            <person name="Gnerre S."/>
            <person name="Imsland F."/>
            <person name="Lear T.L."/>
            <person name="Adelson D.L."/>
            <person name="Bailey E."/>
            <person name="Bellone R.R."/>
            <person name="Bloecker H."/>
            <person name="Distl O."/>
            <person name="Edgar R.C."/>
            <person name="Garber M."/>
            <person name="Leeb T."/>
            <person name="Mauceli E."/>
            <person name="MacLeod J.N."/>
            <person name="Penedo M.C.T."/>
            <person name="Raison J.M."/>
            <person name="Sharpe T."/>
            <person name="Vogel J."/>
            <person name="Andersson L."/>
            <person name="Antczak D.F."/>
            <person name="Biagi T."/>
            <person name="Binns M.M."/>
            <person name="Chowdhary B.P."/>
            <person name="Coleman S.J."/>
            <person name="Della Valle G."/>
            <person name="Fryc S."/>
            <person name="Guerin G."/>
            <person name="Hasegawa T."/>
            <person name="Hill E.W."/>
            <person name="Jurka J."/>
            <person name="Kiialainen A."/>
            <person name="Lindgren G."/>
            <person name="Liu J."/>
            <person name="Magnani E."/>
            <person name="Mickelson J.R."/>
            <person name="Murray J."/>
            <person name="Nergadze S.G."/>
            <person name="Onofrio R."/>
            <person name="Pedroni S."/>
            <person name="Piras M.F."/>
            <person name="Raudsepp T."/>
            <person name="Rocchi M."/>
            <person name="Roeed K.H."/>
            <person name="Ryder O.A."/>
            <person name="Searle S."/>
            <person name="Skow L."/>
            <person name="Swinburne J.E."/>
            <person name="Syvaenen A.C."/>
            <person name="Tozaki T."/>
            <person name="Valberg S.J."/>
            <person name="Vaudin M."/>
            <person name="White J.R."/>
            <person name="Zody M.C."/>
            <person name="Lander E.S."/>
            <person name="Lindblad-Toh K."/>
        </authorList>
    </citation>
    <scope>NUCLEOTIDE SEQUENCE [LARGE SCALE GENOMIC DNA]</scope>
    <source>
        <strain evidence="3 4">Thoroughbred</strain>
    </source>
</reference>
<dbReference type="AlphaFoldDB" id="A0A3Q2GVA8"/>
<proteinExistence type="predicted"/>
<dbReference type="GO" id="GO:0005813">
    <property type="term" value="C:centrosome"/>
    <property type="evidence" value="ECO:0007669"/>
    <property type="project" value="Ensembl"/>
</dbReference>
<evidence type="ECO:0000259" key="2">
    <source>
        <dbReference type="Pfam" id="PF14661"/>
    </source>
</evidence>
<feature type="region of interest" description="Disordered" evidence="1">
    <location>
        <begin position="1"/>
        <end position="21"/>
    </location>
</feature>
<feature type="domain" description="HAUS augmin-like complex subunit 6 N-terminal" evidence="2">
    <location>
        <begin position="51"/>
        <end position="182"/>
    </location>
</feature>
<dbReference type="GO" id="GO:0070652">
    <property type="term" value="C:HAUS complex"/>
    <property type="evidence" value="ECO:0007669"/>
    <property type="project" value="Ensembl"/>
</dbReference>
<dbReference type="STRING" id="9796.ENSECAP00000024667"/>
<evidence type="ECO:0000313" key="4">
    <source>
        <dbReference type="Proteomes" id="UP000002281"/>
    </source>
</evidence>
<dbReference type="VGNC" id="VGNC:18701">
    <property type="gene designation" value="HAUS6"/>
</dbReference>
<evidence type="ECO:0000256" key="1">
    <source>
        <dbReference type="SAM" id="MobiDB-lite"/>
    </source>
</evidence>
<evidence type="ECO:0000313" key="5">
    <source>
        <dbReference type="VGNC" id="VGNC:18701"/>
    </source>
</evidence>
<dbReference type="GO" id="GO:1990498">
    <property type="term" value="C:mitotic spindle microtubule"/>
    <property type="evidence" value="ECO:0000318"/>
    <property type="project" value="GO_Central"/>
</dbReference>
<dbReference type="Ensembl" id="ENSECAT00000052799.2">
    <property type="protein sequence ID" value="ENSECAP00000024667.2"/>
    <property type="gene ID" value="ENSECAG00000014686.4"/>
</dbReference>
<dbReference type="PANTHER" id="PTHR16151:SF2">
    <property type="entry name" value="HAUS AUGMIN-LIKE COMPLEX SUBUNIT 6"/>
    <property type="match status" value="1"/>
</dbReference>
<name>A0A3Q2GVA8_HORSE</name>
<feature type="compositionally biased region" description="Polar residues" evidence="1">
    <location>
        <begin position="587"/>
        <end position="597"/>
    </location>
</feature>
<dbReference type="GO" id="GO:0000226">
    <property type="term" value="P:microtubule cytoskeleton organization"/>
    <property type="evidence" value="ECO:0000318"/>
    <property type="project" value="GO_Central"/>
</dbReference>
<dbReference type="GO" id="GO:0051225">
    <property type="term" value="P:spindle assembly"/>
    <property type="evidence" value="ECO:0007669"/>
    <property type="project" value="Ensembl"/>
</dbReference>
<dbReference type="GO" id="GO:0007098">
    <property type="term" value="P:centrosome cycle"/>
    <property type="evidence" value="ECO:0007669"/>
    <property type="project" value="Ensembl"/>
</dbReference>
<dbReference type="InterPro" id="IPR028163">
    <property type="entry name" value="HAUS_6_N"/>
</dbReference>
<dbReference type="FunCoup" id="A0A3Q2GVA8">
    <property type="interactions" value="3045"/>
</dbReference>
<reference evidence="3" key="2">
    <citation type="submission" date="2025-08" db="UniProtKB">
        <authorList>
            <consortium name="Ensembl"/>
        </authorList>
    </citation>
    <scope>IDENTIFICATION</scope>
    <source>
        <strain evidence="3">Thoroughbred</strain>
    </source>
</reference>
<evidence type="ECO:0000313" key="3">
    <source>
        <dbReference type="Ensembl" id="ENSECAP00000024667.2"/>
    </source>
</evidence>
<sequence length="1032" mass="116432">MEGPPRPQTARREGVRGPSEALGPALSSFAGTLPTAKMSSAWVTSFEKEHLWRYLLALGFEPGPATIACGKIVSHTHLGVNMFDKLNRDAFQIVSYFLFQTLDQSLTKEVFKLCWPPFDQKSDTEFRKHCCDWLKKISAECGSSFPQVVGSLFLSPGGPKFIHLMYHFARFVAVKYIKTHSKIVGPSSCGMWNAASAWPDERCHVCTQDLNQRNPRPPKQNSSIHCAETFNVKPQDLHKCVARCHVARSRFLQILQREDFVTRKYQENAQLSVKQVRNLRSECIGQQNQIKKMEPYDEQSNIQEKIQKVRSLWASVNETLTFLEKEREIVSSVLSLVNQYTLDGTDVAINIPRLLLDRIEKQMCQLHIGSVYEAGNLNLLTVIQLLNEVLKVMKYERGQADPAPLTIDLRVIEKETKLQRARLSDLKYMRYKLKEELTTIRHSIAERQGEWHKKWKEFLGLSPFSLIKGWTPAVDLLPPMSPLSFDPASEEVYARSILLQYPASLPDTPKQHKQGNDCRRASDMLGTVCDLANSPASFLVQPVSSSDRNSVDLLEKDMKMRTPRKKNETISNKIPEFEVEESPSSSIAKNIESSTCGGSLPAKKSDPFQKEQDYLAEEVARAVVSGSPQPSRGKEWKLEEQIDSLVSNPFLTRNQIPRTPENLINEIRSSWRKAVKMEENGSTEPIQMDPEHREALPESSPVLRDQRELSMASFLSATTVSNSSHSHLPEEKVVSDSLKCVPQKHKVTSHVGEPTTQNQSDLLNKKIICKQDLECTALQNKLLETSQIETFSPAVGSRREGIGSSEEECVKMLHHPQASYKEPSLHKSMLWDSFQIASGISPRSFKDIDFGILHETLPEEVGHLSLNSSSSTEANFKLEPNSPMQGGVFPGVVEERLATPESDFRLQAICSRYEALKKSLSKNRGEMYLSSPEPLERHKPELGPTPQNTQADDMLDFLGTRDLHIDYTKPCSRMSLGERKRSLSPLIKFSPVEQRLRTTIPCSLGELLPNLKEEEISTKSLDAKESPSGLKR</sequence>
<feature type="compositionally biased region" description="Basic and acidic residues" evidence="1">
    <location>
        <begin position="1013"/>
        <end position="1025"/>
    </location>
</feature>
<dbReference type="PANTHER" id="PTHR16151">
    <property type="entry name" value="HAUS AUGMIN-LIKE COMPLEX SUBUNIT 6"/>
    <property type="match status" value="1"/>
</dbReference>
<dbReference type="InterPro" id="IPR026797">
    <property type="entry name" value="HAUS_6"/>
</dbReference>
<feature type="region of interest" description="Disordered" evidence="1">
    <location>
        <begin position="1013"/>
        <end position="1032"/>
    </location>
</feature>
<reference evidence="3" key="3">
    <citation type="submission" date="2025-09" db="UniProtKB">
        <authorList>
            <consortium name="Ensembl"/>
        </authorList>
    </citation>
    <scope>IDENTIFICATION</scope>
    <source>
        <strain evidence="3">Thoroughbred</strain>
    </source>
</reference>